<keyword evidence="1" id="KW-1133">Transmembrane helix</keyword>
<dbReference type="AlphaFoldDB" id="A0A644ZIZ8"/>
<protein>
    <submittedName>
        <fullName evidence="2">Uncharacterized protein</fullName>
    </submittedName>
</protein>
<reference evidence="2" key="1">
    <citation type="submission" date="2019-08" db="EMBL/GenBank/DDBJ databases">
        <authorList>
            <person name="Kucharzyk K."/>
            <person name="Murdoch R.W."/>
            <person name="Higgins S."/>
            <person name="Loffler F."/>
        </authorList>
    </citation>
    <scope>NUCLEOTIDE SEQUENCE</scope>
</reference>
<gene>
    <name evidence="2" type="ORF">SDC9_86467</name>
</gene>
<organism evidence="2">
    <name type="scientific">bioreactor metagenome</name>
    <dbReference type="NCBI Taxonomy" id="1076179"/>
    <lineage>
        <taxon>unclassified sequences</taxon>
        <taxon>metagenomes</taxon>
        <taxon>ecological metagenomes</taxon>
    </lineage>
</organism>
<evidence type="ECO:0000313" key="2">
    <source>
        <dbReference type="EMBL" id="MPM39831.1"/>
    </source>
</evidence>
<name>A0A644ZIZ8_9ZZZZ</name>
<keyword evidence="1" id="KW-0472">Membrane</keyword>
<proteinExistence type="predicted"/>
<feature type="transmembrane region" description="Helical" evidence="1">
    <location>
        <begin position="84"/>
        <end position="103"/>
    </location>
</feature>
<accession>A0A644ZIZ8</accession>
<feature type="transmembrane region" description="Helical" evidence="1">
    <location>
        <begin position="40"/>
        <end position="60"/>
    </location>
</feature>
<sequence>MVAQTVTVLADPTSLAVSKPLADIVAYGVSLGSSVHFTTLLVAVGFDSVAFICTLVPLTISVPPFAVETVSPCTSSVTTNCTDAAMLVPSFAFAVMVAVPLLYPEPFQTGVITPSTTCATFMLVELQVTSGLLPVGIGSAVSVTLSMLPDAVLPNESITIGPVSRLPSR</sequence>
<keyword evidence="1" id="KW-0812">Transmembrane</keyword>
<comment type="caution">
    <text evidence="2">The sequence shown here is derived from an EMBL/GenBank/DDBJ whole genome shotgun (WGS) entry which is preliminary data.</text>
</comment>
<dbReference type="EMBL" id="VSSQ01008783">
    <property type="protein sequence ID" value="MPM39831.1"/>
    <property type="molecule type" value="Genomic_DNA"/>
</dbReference>
<evidence type="ECO:0000256" key="1">
    <source>
        <dbReference type="SAM" id="Phobius"/>
    </source>
</evidence>